<evidence type="ECO:0000313" key="4">
    <source>
        <dbReference type="Proteomes" id="UP000652567"/>
    </source>
</evidence>
<evidence type="ECO:0000256" key="2">
    <source>
        <dbReference type="PIRSR" id="PIRSR011396-2"/>
    </source>
</evidence>
<dbReference type="GO" id="GO:0004497">
    <property type="term" value="F:monooxygenase activity"/>
    <property type="evidence" value="ECO:0007669"/>
    <property type="project" value="InterPro"/>
</dbReference>
<comment type="caution">
    <text evidence="3">The sequence shown here is derived from an EMBL/GenBank/DDBJ whole genome shotgun (WGS) entry which is preliminary data.</text>
</comment>
<proteinExistence type="predicted"/>
<gene>
    <name evidence="3" type="ORF">C4F51_12175</name>
</gene>
<dbReference type="SUPFAM" id="SSF51905">
    <property type="entry name" value="FAD/NAD(P)-binding domain"/>
    <property type="match status" value="1"/>
</dbReference>
<dbReference type="Pfam" id="PF04820">
    <property type="entry name" value="Trp_halogenase"/>
    <property type="match status" value="1"/>
</dbReference>
<name>A0A928YTU4_9GAMM</name>
<dbReference type="Proteomes" id="UP000652567">
    <property type="component" value="Unassembled WGS sequence"/>
</dbReference>
<dbReference type="InterPro" id="IPR050816">
    <property type="entry name" value="Flavin-dep_Halogenase_NPB"/>
</dbReference>
<sequence length="499" mass="56194">MQPIKHVVIVGGGTAGWLVAAGVGKMYHGRVNITLVESDAIRTVGVGEATIPTMIAFHKLLDIPEPEVMSAADATFKLGIKFRNWGHIGEEYVHAFGQVGRIFWGGEFQHFWKRGRNLGMDIPFGDFCLENVAARAGRFAVTDNPVLNYAFHIDAGLYAQYMRKFAEGLGVVRHEGTVEHVDLHPESGEIASVRLARGEVISGDLFIDCSGFRAILSEGALKTGYENWQEWLPCDSALAVQVEKAGPTVPYTQATAYGSGWIWEIPLQNRVGAGLVFSSKFADRDWADMTLRQHLKTPMIDEPRLLQFKTGRRKLAWNKNCIAIGLASGFLEPLESTSIHMITSAVIRLLRLFPLNGIQPILVDEYNRQTREEAESIRDFIALHYHATRRNDTPFWDYVRTMSVPDTLRHRFEMFRESGMVFLVGEELFRHNGWTQVLLGQGFEPKLYQPVVDNMSDSELLEYLKGFQEHVAKNTSMLPTHDEFLARYCVSKKTEAAMV</sequence>
<dbReference type="PANTHER" id="PTHR43747:SF4">
    <property type="entry name" value="FLAVIN-DEPENDENT TRYPTOPHAN HALOGENASE"/>
    <property type="match status" value="1"/>
</dbReference>
<protein>
    <submittedName>
        <fullName evidence="3">Tryptophan 7-halogenase</fullName>
    </submittedName>
</protein>
<feature type="binding site" evidence="2">
    <location>
        <position position="335"/>
    </location>
    <ligand>
        <name>L-tryptophan</name>
        <dbReference type="ChEBI" id="CHEBI:57912"/>
    </ligand>
</feature>
<dbReference type="InterPro" id="IPR033856">
    <property type="entry name" value="Trp_halogen"/>
</dbReference>
<evidence type="ECO:0000313" key="3">
    <source>
        <dbReference type="EMBL" id="MBE8717941.1"/>
    </source>
</evidence>
<organism evidence="3 4">
    <name type="scientific">Cellvibrio polysaccharolyticus</name>
    <dbReference type="NCBI Taxonomy" id="2082724"/>
    <lineage>
        <taxon>Bacteria</taxon>
        <taxon>Pseudomonadati</taxon>
        <taxon>Pseudomonadota</taxon>
        <taxon>Gammaproteobacteria</taxon>
        <taxon>Cellvibrionales</taxon>
        <taxon>Cellvibrionaceae</taxon>
        <taxon>Cellvibrio</taxon>
    </lineage>
</organism>
<feature type="binding site" evidence="2">
    <location>
        <position position="339"/>
    </location>
    <ligand>
        <name>FAD</name>
        <dbReference type="ChEBI" id="CHEBI:57692"/>
    </ligand>
</feature>
<dbReference type="GO" id="GO:0000166">
    <property type="term" value="F:nucleotide binding"/>
    <property type="evidence" value="ECO:0007669"/>
    <property type="project" value="UniProtKB-KW"/>
</dbReference>
<dbReference type="EMBL" id="PRDL01000001">
    <property type="protein sequence ID" value="MBE8717941.1"/>
    <property type="molecule type" value="Genomic_DNA"/>
</dbReference>
<keyword evidence="2" id="KW-0285">Flavoprotein</keyword>
<feature type="binding site" evidence="2">
    <location>
        <position position="77"/>
    </location>
    <ligand>
        <name>7-chloro-L-tryptophan</name>
        <dbReference type="ChEBI" id="CHEBI:58713"/>
    </ligand>
</feature>
<feature type="binding site" evidence="2">
    <location>
        <begin position="12"/>
        <end position="15"/>
    </location>
    <ligand>
        <name>FAD</name>
        <dbReference type="ChEBI" id="CHEBI:57692"/>
    </ligand>
</feature>
<dbReference type="PANTHER" id="PTHR43747">
    <property type="entry name" value="FAD-BINDING PROTEIN"/>
    <property type="match status" value="1"/>
</dbReference>
<keyword evidence="4" id="KW-1185">Reference proteome</keyword>
<dbReference type="InterPro" id="IPR006905">
    <property type="entry name" value="Flavin_halogenase"/>
</dbReference>
<accession>A0A928YTU4</accession>
<feature type="active site" evidence="1">
    <location>
        <position position="77"/>
    </location>
</feature>
<feature type="binding site" evidence="2">
    <location>
        <position position="178"/>
    </location>
    <ligand>
        <name>FAD</name>
        <dbReference type="ChEBI" id="CHEBI:57692"/>
    </ligand>
</feature>
<keyword evidence="2" id="KW-0547">Nucleotide-binding</keyword>
<dbReference type="PIRSF" id="PIRSF011396">
    <property type="entry name" value="Trp_halogenase"/>
    <property type="match status" value="1"/>
</dbReference>
<keyword evidence="2" id="KW-0274">FAD</keyword>
<reference evidence="3" key="1">
    <citation type="submission" date="2018-07" db="EMBL/GenBank/DDBJ databases">
        <title>Genome assembly of strain Ka43.</title>
        <authorList>
            <person name="Kukolya J."/>
            <person name="Nagy I."/>
            <person name="Horvath B."/>
            <person name="Toth A."/>
        </authorList>
    </citation>
    <scope>NUCLEOTIDE SEQUENCE</scope>
    <source>
        <strain evidence="3">KB43</strain>
    </source>
</reference>
<dbReference type="Gene3D" id="3.50.50.60">
    <property type="entry name" value="FAD/NAD(P)-binding domain"/>
    <property type="match status" value="1"/>
</dbReference>
<evidence type="ECO:0000256" key="1">
    <source>
        <dbReference type="PIRSR" id="PIRSR011396-1"/>
    </source>
</evidence>
<dbReference type="AlphaFoldDB" id="A0A928YTU4"/>
<dbReference type="InterPro" id="IPR036188">
    <property type="entry name" value="FAD/NAD-bd_sf"/>
</dbReference>
<dbReference type="RefSeq" id="WP_193910114.1">
    <property type="nucleotide sequence ID" value="NZ_PRDL01000001.1"/>
</dbReference>
<feature type="binding site" evidence="2">
    <location>
        <position position="326"/>
    </location>
    <ligand>
        <name>FAD</name>
        <dbReference type="ChEBI" id="CHEBI:57692"/>
    </ligand>
</feature>